<evidence type="ECO:0000313" key="1">
    <source>
        <dbReference type="EMBL" id="MCM2563673.1"/>
    </source>
</evidence>
<keyword evidence="2" id="KW-1185">Reference proteome</keyword>
<evidence type="ECO:0000313" key="2">
    <source>
        <dbReference type="Proteomes" id="UP001203036"/>
    </source>
</evidence>
<comment type="caution">
    <text evidence="1">The sequence shown here is derived from an EMBL/GenBank/DDBJ whole genome shotgun (WGS) entry which is preliminary data.</text>
</comment>
<protein>
    <submittedName>
        <fullName evidence="1">DMT family transporter</fullName>
    </submittedName>
</protein>
<sequence length="389" mass="41508">MSFSFRTAGSVSPLTHDAPRPYLPSNAFCDGVAFTYAFTPNPEPCPERPDITRPKPFGPLEYGVMTMTFVPTSPRRGALFENSSVVGMMCMTVAMLLLPIGDTLSKLLTAHLSAVEVATARLVAQGLCLLPIAIVMRNRLRGPMLSPVVALSGALVMVTLISLIWAFSVMPIATAIAIFFAEPLILTALVGPLLGEKVGARRMIAVVFGLLGVLIIIRPGGELGPMAFLPLLAAFCYALNMIVLRKASGSRSSLTVQCGATFYAGLGLILISLGLGATGHLEPSYTSLPGWVWGAIIASGGLAAASFILIAEAFRQAEAGLLAPFQYLEIIGATVAGYVVFADIPDGPTWAGITIILTSGLYVFWREQAPNNRAGMRPRRRRTRRIRSR</sequence>
<name>A0ACC6A0H2_9RHOB</name>
<reference evidence="1" key="1">
    <citation type="submission" date="2022-06" db="EMBL/GenBank/DDBJ databases">
        <title>Lutimaribacter sp. EGI FJ00013, a novel bacterium isolated from a salt lake sediment enrichment.</title>
        <authorList>
            <person name="Gao L."/>
            <person name="Fang B.-Z."/>
            <person name="Li W.-J."/>
        </authorList>
    </citation>
    <scope>NUCLEOTIDE SEQUENCE</scope>
    <source>
        <strain evidence="1">EGI FJ00013</strain>
    </source>
</reference>
<accession>A0ACC6A0H2</accession>
<organism evidence="1 2">
    <name type="scientific">Lutimaribacter degradans</name>
    <dbReference type="NCBI Taxonomy" id="2945989"/>
    <lineage>
        <taxon>Bacteria</taxon>
        <taxon>Pseudomonadati</taxon>
        <taxon>Pseudomonadota</taxon>
        <taxon>Alphaproteobacteria</taxon>
        <taxon>Rhodobacterales</taxon>
        <taxon>Roseobacteraceae</taxon>
        <taxon>Lutimaribacter</taxon>
    </lineage>
</organism>
<proteinExistence type="predicted"/>
<dbReference type="Proteomes" id="UP001203036">
    <property type="component" value="Unassembled WGS sequence"/>
</dbReference>
<gene>
    <name evidence="1" type="ORF">M8744_16080</name>
</gene>
<dbReference type="EMBL" id="JAMQGO010000015">
    <property type="protein sequence ID" value="MCM2563673.1"/>
    <property type="molecule type" value="Genomic_DNA"/>
</dbReference>